<dbReference type="PANTHER" id="PTHR33529">
    <property type="entry name" value="SLR0882 PROTEIN-RELATED"/>
    <property type="match status" value="1"/>
</dbReference>
<organism evidence="7">
    <name type="scientific">Oceaniferula spumae</name>
    <dbReference type="NCBI Taxonomy" id="2979115"/>
    <lineage>
        <taxon>Bacteria</taxon>
        <taxon>Pseudomonadati</taxon>
        <taxon>Verrucomicrobiota</taxon>
        <taxon>Verrucomicrobiia</taxon>
        <taxon>Verrucomicrobiales</taxon>
        <taxon>Verrucomicrobiaceae</taxon>
        <taxon>Oceaniferula</taxon>
    </lineage>
</organism>
<dbReference type="PANTHER" id="PTHR33529:SF2">
    <property type="entry name" value="LIPOPOLYSACCHARIDE EXPORT SYSTEM PERMEASE PROTEIN LPTG"/>
    <property type="match status" value="1"/>
</dbReference>
<reference evidence="7" key="1">
    <citation type="submission" date="2024-07" db="EMBL/GenBank/DDBJ databases">
        <title>Complete genome sequence of Verrucomicrobiaceae bacterium NT6N.</title>
        <authorList>
            <person name="Huang C."/>
            <person name="Takami H."/>
            <person name="Hamasaki K."/>
        </authorList>
    </citation>
    <scope>NUCLEOTIDE SEQUENCE</scope>
    <source>
        <strain evidence="7">NT6N</strain>
    </source>
</reference>
<feature type="transmembrane region" description="Helical" evidence="6">
    <location>
        <begin position="382"/>
        <end position="402"/>
    </location>
</feature>
<evidence type="ECO:0000256" key="6">
    <source>
        <dbReference type="SAM" id="Phobius"/>
    </source>
</evidence>
<dbReference type="EMBL" id="AP026866">
    <property type="protein sequence ID" value="BDS08428.1"/>
    <property type="molecule type" value="Genomic_DNA"/>
</dbReference>
<feature type="transmembrane region" description="Helical" evidence="6">
    <location>
        <begin position="85"/>
        <end position="103"/>
    </location>
</feature>
<evidence type="ECO:0000256" key="1">
    <source>
        <dbReference type="ARBA" id="ARBA00004651"/>
    </source>
</evidence>
<evidence type="ECO:0000256" key="5">
    <source>
        <dbReference type="ARBA" id="ARBA00023136"/>
    </source>
</evidence>
<keyword evidence="3 6" id="KW-0812">Transmembrane</keyword>
<dbReference type="GO" id="GO:0015920">
    <property type="term" value="P:lipopolysaccharide transport"/>
    <property type="evidence" value="ECO:0007669"/>
    <property type="project" value="TreeGrafter"/>
</dbReference>
<gene>
    <name evidence="7" type="ORF">NT6N_34680</name>
</gene>
<dbReference type="AlphaFoldDB" id="A0AAT9FR56"/>
<feature type="transmembrane region" description="Helical" evidence="6">
    <location>
        <begin position="172"/>
        <end position="194"/>
    </location>
</feature>
<feature type="transmembrane region" description="Helical" evidence="6">
    <location>
        <begin position="414"/>
        <end position="431"/>
    </location>
</feature>
<feature type="transmembrane region" description="Helical" evidence="6">
    <location>
        <begin position="123"/>
        <end position="151"/>
    </location>
</feature>
<name>A0AAT9FR56_9BACT</name>
<accession>A0AAT9FR56</accession>
<evidence type="ECO:0000256" key="3">
    <source>
        <dbReference type="ARBA" id="ARBA00022692"/>
    </source>
</evidence>
<sequence length="452" mass="50825">MAGASTVRSYLWPVLLTVLGGFLCTQIVPREIIAVNEHILGFPDTDISGHKLRPYLLGVLCMLPAIAAWIYRFSGILDRYMARQFLTSFALCMSALLAVMLLTDLQNNFSDFRDTENPMDVVISYYSILIPAVFVFLLPYVLLLALLYCLGKMSRHQEIVAMIQTGRGVFRIVLPLLFTGVFCSVVCLIFNYHWGPWSEGNKDLIIDVAKDGQADRARSVLYRDSDSRRVWLVGAFPYQFEKTGTLRNVTIREFNSGGHPTKKLEADVAQWSRVDKNWTFTGVQLIDLQASPVPIRIKTGDTVTRTWHETPWQLVKPGLDHTHLGIPDLNSWLRANEGIEWANRSPYLTQWHYRFAQPVICLITILIAAPLGIVFSRRGIGGGVAIALFLCVGMLFSSTFFLTFGEAGHMPPALSAWATNILFAVIALYLFNRRMAGRPIYQSLKKLLPSGE</sequence>
<keyword evidence="2" id="KW-1003">Cell membrane</keyword>
<feature type="transmembrane region" description="Helical" evidence="6">
    <location>
        <begin position="355"/>
        <end position="375"/>
    </location>
</feature>
<keyword evidence="5 6" id="KW-0472">Membrane</keyword>
<dbReference type="InterPro" id="IPR005495">
    <property type="entry name" value="LptG/LptF_permease"/>
</dbReference>
<protein>
    <submittedName>
        <fullName evidence="7">LPS export ABC transporter permease LptG</fullName>
    </submittedName>
</protein>
<feature type="transmembrane region" description="Helical" evidence="6">
    <location>
        <begin position="54"/>
        <end position="73"/>
    </location>
</feature>
<dbReference type="KEGG" id="osu:NT6N_34680"/>
<keyword evidence="4 6" id="KW-1133">Transmembrane helix</keyword>
<evidence type="ECO:0000256" key="4">
    <source>
        <dbReference type="ARBA" id="ARBA00022989"/>
    </source>
</evidence>
<evidence type="ECO:0000256" key="2">
    <source>
        <dbReference type="ARBA" id="ARBA00022475"/>
    </source>
</evidence>
<dbReference type="Pfam" id="PF03739">
    <property type="entry name" value="LptF_LptG"/>
    <property type="match status" value="1"/>
</dbReference>
<proteinExistence type="predicted"/>
<dbReference type="GO" id="GO:0043190">
    <property type="term" value="C:ATP-binding cassette (ABC) transporter complex"/>
    <property type="evidence" value="ECO:0007669"/>
    <property type="project" value="TreeGrafter"/>
</dbReference>
<evidence type="ECO:0000313" key="7">
    <source>
        <dbReference type="EMBL" id="BDS08428.1"/>
    </source>
</evidence>
<comment type="subcellular location">
    <subcellularLocation>
        <location evidence="1">Cell membrane</location>
        <topology evidence="1">Multi-pass membrane protein</topology>
    </subcellularLocation>
</comment>